<name>A0A9N9C0A2_9GLOM</name>
<keyword evidence="5" id="KW-0648">Protein biosynthesis</keyword>
<dbReference type="SUPFAM" id="SSF50677">
    <property type="entry name" value="ValRS/IleRS/LeuRS editing domain"/>
    <property type="match status" value="1"/>
</dbReference>
<dbReference type="GO" id="GO:0004832">
    <property type="term" value="F:valine-tRNA ligase activity"/>
    <property type="evidence" value="ECO:0007669"/>
    <property type="project" value="UniProtKB-EC"/>
</dbReference>
<dbReference type="Proteomes" id="UP000789831">
    <property type="component" value="Unassembled WGS sequence"/>
</dbReference>
<organism evidence="9 10">
    <name type="scientific">Ambispora gerdemannii</name>
    <dbReference type="NCBI Taxonomy" id="144530"/>
    <lineage>
        <taxon>Eukaryota</taxon>
        <taxon>Fungi</taxon>
        <taxon>Fungi incertae sedis</taxon>
        <taxon>Mucoromycota</taxon>
        <taxon>Glomeromycotina</taxon>
        <taxon>Glomeromycetes</taxon>
        <taxon>Archaeosporales</taxon>
        <taxon>Ambisporaceae</taxon>
        <taxon>Ambispora</taxon>
    </lineage>
</organism>
<dbReference type="GO" id="GO:0002161">
    <property type="term" value="F:aminoacyl-tRNA deacylase activity"/>
    <property type="evidence" value="ECO:0007669"/>
    <property type="project" value="InterPro"/>
</dbReference>
<comment type="caution">
    <text evidence="9">The sequence shown here is derived from an EMBL/GenBank/DDBJ whole genome shotgun (WGS) entry which is preliminary data.</text>
</comment>
<dbReference type="Gene3D" id="3.90.740.10">
    <property type="entry name" value="Valyl/Leucyl/Isoleucyl-tRNA synthetase, editing domain"/>
    <property type="match status" value="1"/>
</dbReference>
<dbReference type="InterPro" id="IPR002303">
    <property type="entry name" value="Valyl-tRNA_ligase"/>
</dbReference>
<keyword evidence="2" id="KW-0436">Ligase</keyword>
<evidence type="ECO:0000313" key="10">
    <source>
        <dbReference type="Proteomes" id="UP000789831"/>
    </source>
</evidence>
<evidence type="ECO:0000256" key="3">
    <source>
        <dbReference type="ARBA" id="ARBA00022741"/>
    </source>
</evidence>
<evidence type="ECO:0000256" key="6">
    <source>
        <dbReference type="ARBA" id="ARBA00023146"/>
    </source>
</evidence>
<keyword evidence="6" id="KW-0030">Aminoacyl-tRNA synthetase</keyword>
<dbReference type="OrthoDB" id="2400002at2759"/>
<reference evidence="9" key="1">
    <citation type="submission" date="2021-06" db="EMBL/GenBank/DDBJ databases">
        <authorList>
            <person name="Kallberg Y."/>
            <person name="Tangrot J."/>
            <person name="Rosling A."/>
        </authorList>
    </citation>
    <scope>NUCLEOTIDE SEQUENCE</scope>
    <source>
        <strain evidence="9">MT106</strain>
    </source>
</reference>
<dbReference type="AlphaFoldDB" id="A0A9N9C0A2"/>
<keyword evidence="3" id="KW-0547">Nucleotide-binding</keyword>
<evidence type="ECO:0000256" key="2">
    <source>
        <dbReference type="ARBA" id="ARBA00022598"/>
    </source>
</evidence>
<keyword evidence="10" id="KW-1185">Reference proteome</keyword>
<evidence type="ECO:0000313" key="9">
    <source>
        <dbReference type="EMBL" id="CAG8584200.1"/>
    </source>
</evidence>
<dbReference type="EMBL" id="CAJVPL010001710">
    <property type="protein sequence ID" value="CAG8584200.1"/>
    <property type="molecule type" value="Genomic_DNA"/>
</dbReference>
<dbReference type="GO" id="GO:0005829">
    <property type="term" value="C:cytosol"/>
    <property type="evidence" value="ECO:0007669"/>
    <property type="project" value="TreeGrafter"/>
</dbReference>
<accession>A0A9N9C0A2</accession>
<proteinExistence type="predicted"/>
<dbReference type="PANTHER" id="PTHR11946">
    <property type="entry name" value="VALYL-TRNA SYNTHETASES"/>
    <property type="match status" value="1"/>
</dbReference>
<evidence type="ECO:0000259" key="8">
    <source>
        <dbReference type="Pfam" id="PF13603"/>
    </source>
</evidence>
<evidence type="ECO:0000256" key="5">
    <source>
        <dbReference type="ARBA" id="ARBA00022917"/>
    </source>
</evidence>
<evidence type="ECO:0000256" key="7">
    <source>
        <dbReference type="ARBA" id="ARBA00029936"/>
    </source>
</evidence>
<dbReference type="InterPro" id="IPR025709">
    <property type="entry name" value="Leu_tRNA-synth_edit"/>
</dbReference>
<gene>
    <name evidence="9" type="ORF">AGERDE_LOCUS8277</name>
</gene>
<keyword evidence="4" id="KW-0067">ATP-binding</keyword>
<dbReference type="EC" id="6.1.1.9" evidence="1"/>
<feature type="domain" description="Leucyl-tRNA synthetase editing" evidence="8">
    <location>
        <begin position="93"/>
        <end position="150"/>
    </location>
</feature>
<dbReference type="GO" id="GO:0006438">
    <property type="term" value="P:valyl-tRNA aminoacylation"/>
    <property type="evidence" value="ECO:0007669"/>
    <property type="project" value="InterPro"/>
</dbReference>
<dbReference type="Pfam" id="PF13603">
    <property type="entry name" value="tRNA-synt_1_2"/>
    <property type="match status" value="1"/>
</dbReference>
<dbReference type="InterPro" id="IPR009008">
    <property type="entry name" value="Val/Leu/Ile-tRNA-synth_edit"/>
</dbReference>
<evidence type="ECO:0000256" key="1">
    <source>
        <dbReference type="ARBA" id="ARBA00013169"/>
    </source>
</evidence>
<evidence type="ECO:0000256" key="4">
    <source>
        <dbReference type="ARBA" id="ARBA00022840"/>
    </source>
</evidence>
<dbReference type="GO" id="GO:0005524">
    <property type="term" value="F:ATP binding"/>
    <property type="evidence" value="ECO:0007669"/>
    <property type="project" value="UniProtKB-KW"/>
</dbReference>
<sequence>MKKNEPTLFKIGIPKPEKTFINNEKNWPNAGSVCQTLPGQINLSGSKISKLRPATKKSSNDYLLVVTSRPETIFADVALLVNPQDQRYQKYLGQQVQHPFTKKIIPILADQSVKIDFGSGVLKCTPGHDFTDYELGKKHQLPLISCCNEKGVLNELAGPYQKQVIGSVREKLVAELTNQGVCEKIENYETNLVYSAKSGVIIEPLLSRQ</sequence>
<dbReference type="PANTHER" id="PTHR11946:SF93">
    <property type="entry name" value="VALINE--TRNA LIGASE, CHLOROPLASTIC_MITOCHONDRIAL 2"/>
    <property type="match status" value="1"/>
</dbReference>
<protein>
    <recommendedName>
        <fullName evidence="1">valine--tRNA ligase</fullName>
        <ecNumber evidence="1">6.1.1.9</ecNumber>
    </recommendedName>
    <alternativeName>
        <fullName evidence="7">Valyl-tRNA synthetase</fullName>
    </alternativeName>
</protein>